<comment type="caution">
    <text evidence="1">The sequence shown here is derived from an EMBL/GenBank/DDBJ whole genome shotgun (WGS) entry which is preliminary data.</text>
</comment>
<evidence type="ECO:0000313" key="2">
    <source>
        <dbReference type="Proteomes" id="UP000604475"/>
    </source>
</evidence>
<proteinExistence type="predicted"/>
<protein>
    <recommendedName>
        <fullName evidence="3">DUF1214 domain-containing protein</fullName>
    </recommendedName>
</protein>
<evidence type="ECO:0000313" key="1">
    <source>
        <dbReference type="EMBL" id="MBL7627463.1"/>
    </source>
</evidence>
<accession>A0A937UMW4</accession>
<evidence type="ECO:0008006" key="3">
    <source>
        <dbReference type="Google" id="ProtNLM"/>
    </source>
</evidence>
<name>A0A937UMW4_9ACTN</name>
<sequence length="428" mass="47077">MSAEKAPNSRPVLATPSQVLAEESLLELLDDLKLKNVQAELRAELASTLRGQTKSGAATLDEAISQWTNSLAMAEIGNFLPVPAQLWVTDDTPREWLGHTLPGVGTSGDNPDAIYRTAFIEGDRRYEVVGQFEAARRPAQVNIELHRGNKVNPPPMNQKMSDLMPLASITERNLQIAPDGSFRITIGPDIESPVHLRSVPGRLTFASRDMLSDWEQRPIWMELRPLDDTPTKPFDLEEVKQAVYRDLPPYLLFWAKFPDLWFGGLKGNKISSPQGRAGSMAGFTVALSWDLEPGQAIVVTTDPARAAYTGFQAMDPWMIGADAKKSQVSLNLAQTAPNPDGTFTFVLSREDPGVANWLDTTGLDEGFGLIRWQAVPPDSPVDPATLVRDFRVVSLADGDALRDLPRVTPEQRTAQLAARAEGYNNRTL</sequence>
<dbReference type="RefSeq" id="WP_203002654.1">
    <property type="nucleotide sequence ID" value="NZ_JADWYW010000066.1"/>
</dbReference>
<keyword evidence="2" id="KW-1185">Reference proteome</keyword>
<dbReference type="EMBL" id="JAEACQ010000160">
    <property type="protein sequence ID" value="MBL7627463.1"/>
    <property type="molecule type" value="Genomic_DNA"/>
</dbReference>
<reference evidence="1" key="1">
    <citation type="submission" date="2020-12" db="EMBL/GenBank/DDBJ databases">
        <title>Genomic characterization of non-nitrogen-fixing Frankia strains.</title>
        <authorList>
            <person name="Carlos-Shanley C."/>
            <person name="Guerra T."/>
            <person name="Hahn D."/>
        </authorList>
    </citation>
    <scope>NUCLEOTIDE SEQUENCE</scope>
    <source>
        <strain evidence="1">CN6</strain>
    </source>
</reference>
<organism evidence="1 2">
    <name type="scientific">Frankia nepalensis</name>
    <dbReference type="NCBI Taxonomy" id="1836974"/>
    <lineage>
        <taxon>Bacteria</taxon>
        <taxon>Bacillati</taxon>
        <taxon>Actinomycetota</taxon>
        <taxon>Actinomycetes</taxon>
        <taxon>Frankiales</taxon>
        <taxon>Frankiaceae</taxon>
        <taxon>Frankia</taxon>
    </lineage>
</organism>
<dbReference type="AlphaFoldDB" id="A0A937UMW4"/>
<dbReference type="Proteomes" id="UP000604475">
    <property type="component" value="Unassembled WGS sequence"/>
</dbReference>
<gene>
    <name evidence="1" type="ORF">I7412_09830</name>
</gene>